<comment type="pathway">
    <text evidence="4 11">Purine metabolism; AMP biosynthesis via salvage pathway; AMP from adenine: step 1/1.</text>
</comment>
<dbReference type="Pfam" id="PF00156">
    <property type="entry name" value="Pribosyltran"/>
    <property type="match status" value="1"/>
</dbReference>
<evidence type="ECO:0000256" key="4">
    <source>
        <dbReference type="ARBA" id="ARBA00004659"/>
    </source>
</evidence>
<protein>
    <recommendedName>
        <fullName evidence="6 11">Adenine phosphoribosyltransferase</fullName>
        <shortName evidence="11">APRT</shortName>
        <ecNumber evidence="6 11">2.4.2.7</ecNumber>
    </recommendedName>
</protein>
<dbReference type="SUPFAM" id="SSF53271">
    <property type="entry name" value="PRTase-like"/>
    <property type="match status" value="1"/>
</dbReference>
<evidence type="ECO:0000256" key="9">
    <source>
        <dbReference type="ARBA" id="ARBA00022679"/>
    </source>
</evidence>
<gene>
    <name evidence="11 13" type="primary">apt</name>
    <name evidence="13" type="ORF">GTS_04410</name>
</gene>
<dbReference type="GO" id="GO:0044209">
    <property type="term" value="P:AMP salvage"/>
    <property type="evidence" value="ECO:0007669"/>
    <property type="project" value="UniProtKB-UniRule"/>
</dbReference>
<evidence type="ECO:0000256" key="7">
    <source>
        <dbReference type="ARBA" id="ARBA00022490"/>
    </source>
</evidence>
<dbReference type="FunFam" id="3.40.50.2020:FF:000021">
    <property type="entry name" value="Adenine phosphoribosyltransferase"/>
    <property type="match status" value="1"/>
</dbReference>
<dbReference type="GO" id="GO:0006166">
    <property type="term" value="P:purine ribonucleoside salvage"/>
    <property type="evidence" value="ECO:0007669"/>
    <property type="project" value="UniProtKB-KW"/>
</dbReference>
<evidence type="ECO:0000259" key="12">
    <source>
        <dbReference type="Pfam" id="PF00156"/>
    </source>
</evidence>
<dbReference type="UniPathway" id="UPA00588">
    <property type="reaction ID" value="UER00646"/>
</dbReference>
<evidence type="ECO:0000313" key="14">
    <source>
        <dbReference type="Proteomes" id="UP000298860"/>
    </source>
</evidence>
<evidence type="ECO:0000256" key="1">
    <source>
        <dbReference type="ARBA" id="ARBA00000868"/>
    </source>
</evidence>
<comment type="subcellular location">
    <subcellularLocation>
        <location evidence="3 11">Cytoplasm</location>
    </subcellularLocation>
</comment>
<dbReference type="CDD" id="cd06223">
    <property type="entry name" value="PRTases_typeI"/>
    <property type="match status" value="1"/>
</dbReference>
<sequence>MTGRQEAATGTSRPASADLAAAFALIREIPDFPEPGVLFRDIGPLLADAAAFRTVVDALAGTVPDRVDLVVALEARGFLLGAAVGYARNLGVVAVRKPGKLPMVAHRVDYALEYGSATFELSDQIVAPGQRVVVVDDVLATGGTVRAACELVEHVGGEVAAVSVVLELAGLGGRDRLADRDVRTLLTV</sequence>
<comment type="subunit">
    <text evidence="11">Homodimer.</text>
</comment>
<comment type="function">
    <text evidence="2 11">Catalyzes a salvage reaction resulting in the formation of AMP, that is energically less costly than de novo synthesis.</text>
</comment>
<dbReference type="GO" id="GO:0016208">
    <property type="term" value="F:AMP binding"/>
    <property type="evidence" value="ECO:0007669"/>
    <property type="project" value="TreeGrafter"/>
</dbReference>
<comment type="catalytic activity">
    <reaction evidence="1 11">
        <text>AMP + diphosphate = 5-phospho-alpha-D-ribose 1-diphosphate + adenine</text>
        <dbReference type="Rhea" id="RHEA:16609"/>
        <dbReference type="ChEBI" id="CHEBI:16708"/>
        <dbReference type="ChEBI" id="CHEBI:33019"/>
        <dbReference type="ChEBI" id="CHEBI:58017"/>
        <dbReference type="ChEBI" id="CHEBI:456215"/>
        <dbReference type="EC" id="2.4.2.7"/>
    </reaction>
</comment>
<dbReference type="GO" id="GO:0006168">
    <property type="term" value="P:adenine salvage"/>
    <property type="evidence" value="ECO:0007669"/>
    <property type="project" value="InterPro"/>
</dbReference>
<dbReference type="Gene3D" id="3.40.50.2020">
    <property type="match status" value="1"/>
</dbReference>
<dbReference type="Proteomes" id="UP000298860">
    <property type="component" value="Unassembled WGS sequence"/>
</dbReference>
<evidence type="ECO:0000256" key="11">
    <source>
        <dbReference type="HAMAP-Rule" id="MF_00004"/>
    </source>
</evidence>
<dbReference type="InterPro" id="IPR029057">
    <property type="entry name" value="PRTase-like"/>
</dbReference>
<dbReference type="GO" id="GO:0005737">
    <property type="term" value="C:cytoplasm"/>
    <property type="evidence" value="ECO:0007669"/>
    <property type="project" value="UniProtKB-SubCell"/>
</dbReference>
<accession>A0A4D4J203</accession>
<evidence type="ECO:0000256" key="8">
    <source>
        <dbReference type="ARBA" id="ARBA00022676"/>
    </source>
</evidence>
<dbReference type="EC" id="2.4.2.7" evidence="6 11"/>
<evidence type="ECO:0000256" key="3">
    <source>
        <dbReference type="ARBA" id="ARBA00004496"/>
    </source>
</evidence>
<keyword evidence="10 11" id="KW-0660">Purine salvage</keyword>
<dbReference type="NCBIfam" id="NF002634">
    <property type="entry name" value="PRK02304.1-3"/>
    <property type="match status" value="1"/>
</dbReference>
<evidence type="ECO:0000256" key="2">
    <source>
        <dbReference type="ARBA" id="ARBA00003968"/>
    </source>
</evidence>
<keyword evidence="14" id="KW-1185">Reference proteome</keyword>
<dbReference type="OrthoDB" id="9803963at2"/>
<dbReference type="GO" id="GO:0003999">
    <property type="term" value="F:adenine phosphoribosyltransferase activity"/>
    <property type="evidence" value="ECO:0007669"/>
    <property type="project" value="UniProtKB-UniRule"/>
</dbReference>
<reference evidence="14" key="1">
    <citation type="submission" date="2019-04" db="EMBL/GenBank/DDBJ databases">
        <title>Draft genome sequence of Pseudonocardiaceae bacterium SL3-2-4.</title>
        <authorList>
            <person name="Ningsih F."/>
            <person name="Yokota A."/>
            <person name="Sakai Y."/>
            <person name="Nanatani K."/>
            <person name="Yabe S."/>
            <person name="Oetari A."/>
            <person name="Sjamsuridzal W."/>
        </authorList>
    </citation>
    <scope>NUCLEOTIDE SEQUENCE [LARGE SCALE GENOMIC DNA]</scope>
    <source>
        <strain evidence="14">SL3-2-4</strain>
    </source>
</reference>
<comment type="similarity">
    <text evidence="5 11">Belongs to the purine/pyrimidine phosphoribosyltransferase family.</text>
</comment>
<dbReference type="InterPro" id="IPR050054">
    <property type="entry name" value="UPRTase/APRTase"/>
</dbReference>
<evidence type="ECO:0000313" key="13">
    <source>
        <dbReference type="EMBL" id="GDY28808.1"/>
    </source>
</evidence>
<keyword evidence="7 11" id="KW-0963">Cytoplasm</keyword>
<name>A0A4D4J203_9PSEU</name>
<dbReference type="PANTHER" id="PTHR32315">
    <property type="entry name" value="ADENINE PHOSPHORIBOSYLTRANSFERASE"/>
    <property type="match status" value="1"/>
</dbReference>
<dbReference type="EMBL" id="BJFL01000002">
    <property type="protein sequence ID" value="GDY28808.1"/>
    <property type="molecule type" value="Genomic_DNA"/>
</dbReference>
<dbReference type="HAMAP" id="MF_00004">
    <property type="entry name" value="Aden_phosphoribosyltr"/>
    <property type="match status" value="1"/>
</dbReference>
<dbReference type="InterPro" id="IPR005764">
    <property type="entry name" value="Ade_phspho_trans"/>
</dbReference>
<keyword evidence="8 11" id="KW-0328">Glycosyltransferase</keyword>
<comment type="caution">
    <text evidence="13">The sequence shown here is derived from an EMBL/GenBank/DDBJ whole genome shotgun (WGS) entry which is preliminary data.</text>
</comment>
<keyword evidence="9 11" id="KW-0808">Transferase</keyword>
<dbReference type="NCBIfam" id="NF002636">
    <property type="entry name" value="PRK02304.1-5"/>
    <property type="match status" value="1"/>
</dbReference>
<evidence type="ECO:0000256" key="6">
    <source>
        <dbReference type="ARBA" id="ARBA00011893"/>
    </source>
</evidence>
<evidence type="ECO:0000256" key="5">
    <source>
        <dbReference type="ARBA" id="ARBA00008391"/>
    </source>
</evidence>
<feature type="domain" description="Phosphoribosyltransferase" evidence="12">
    <location>
        <begin position="66"/>
        <end position="166"/>
    </location>
</feature>
<dbReference type="GO" id="GO:0002055">
    <property type="term" value="F:adenine binding"/>
    <property type="evidence" value="ECO:0007669"/>
    <property type="project" value="TreeGrafter"/>
</dbReference>
<dbReference type="AlphaFoldDB" id="A0A4D4J203"/>
<dbReference type="PANTHER" id="PTHR32315:SF3">
    <property type="entry name" value="ADENINE PHOSPHORIBOSYLTRANSFERASE"/>
    <property type="match status" value="1"/>
</dbReference>
<organism evidence="13 14">
    <name type="scientific">Gandjariella thermophila</name>
    <dbReference type="NCBI Taxonomy" id="1931992"/>
    <lineage>
        <taxon>Bacteria</taxon>
        <taxon>Bacillati</taxon>
        <taxon>Actinomycetota</taxon>
        <taxon>Actinomycetes</taxon>
        <taxon>Pseudonocardiales</taxon>
        <taxon>Pseudonocardiaceae</taxon>
        <taxon>Gandjariella</taxon>
    </lineage>
</organism>
<proteinExistence type="inferred from homology"/>
<evidence type="ECO:0000256" key="10">
    <source>
        <dbReference type="ARBA" id="ARBA00022726"/>
    </source>
</evidence>
<dbReference type="InterPro" id="IPR000836">
    <property type="entry name" value="PRTase_dom"/>
</dbReference>
<dbReference type="RefSeq" id="WP_137812032.1">
    <property type="nucleotide sequence ID" value="NZ_BJFL01000002.1"/>
</dbReference>